<dbReference type="CTD" id="8589806"/>
<evidence type="ECO:0000256" key="3">
    <source>
        <dbReference type="ARBA" id="ARBA00022723"/>
    </source>
</evidence>
<evidence type="ECO:0000256" key="11">
    <source>
        <dbReference type="RuleBase" id="RU004334"/>
    </source>
</evidence>
<dbReference type="InterPro" id="IPR049636">
    <property type="entry name" value="HNF4-like_DBD"/>
</dbReference>
<keyword evidence="3 11" id="KW-0479">Metal-binding</keyword>
<dbReference type="PROSITE" id="PS51030">
    <property type="entry name" value="NUCLEAR_REC_DBD_2"/>
    <property type="match status" value="1"/>
</dbReference>
<evidence type="ECO:0000256" key="7">
    <source>
        <dbReference type="ARBA" id="ARBA00023125"/>
    </source>
</evidence>
<dbReference type="SMART" id="SM00399">
    <property type="entry name" value="ZnF_C4"/>
    <property type="match status" value="1"/>
</dbReference>
<evidence type="ECO:0000259" key="13">
    <source>
        <dbReference type="PROSITE" id="PS51030"/>
    </source>
</evidence>
<keyword evidence="5 11" id="KW-0862">Zinc</keyword>
<keyword evidence="4 11" id="KW-0863">Zinc-finger</keyword>
<dbReference type="GO" id="GO:0008270">
    <property type="term" value="F:zinc ion binding"/>
    <property type="evidence" value="ECO:0007669"/>
    <property type="project" value="UniProtKB-KW"/>
</dbReference>
<dbReference type="InterPro" id="IPR001628">
    <property type="entry name" value="Znf_hrmn_rcpt"/>
</dbReference>
<keyword evidence="7 11" id="KW-0238">DNA-binding</keyword>
<dbReference type="EMBL" id="HE601537">
    <property type="protein sequence ID" value="CAP20403.1"/>
    <property type="molecule type" value="Genomic_DNA"/>
</dbReference>
<organism evidence="15 16">
    <name type="scientific">Caenorhabditis briggsae</name>
    <dbReference type="NCBI Taxonomy" id="6238"/>
    <lineage>
        <taxon>Eukaryota</taxon>
        <taxon>Metazoa</taxon>
        <taxon>Ecdysozoa</taxon>
        <taxon>Nematoda</taxon>
        <taxon>Chromadorea</taxon>
        <taxon>Rhabditida</taxon>
        <taxon>Rhabditina</taxon>
        <taxon>Rhabditomorpha</taxon>
        <taxon>Rhabditoidea</taxon>
        <taxon>Rhabditidae</taxon>
        <taxon>Peloderinae</taxon>
        <taxon>Caenorhabditis</taxon>
    </lineage>
</organism>
<evidence type="ECO:0000256" key="5">
    <source>
        <dbReference type="ARBA" id="ARBA00022833"/>
    </source>
</evidence>
<comment type="similarity">
    <text evidence="2 11">Belongs to the nuclear hormone receptor family.</text>
</comment>
<dbReference type="RefSeq" id="XP_002647808.1">
    <property type="nucleotide sequence ID" value="XM_002647762.1"/>
</dbReference>
<evidence type="ECO:0000256" key="1">
    <source>
        <dbReference type="ARBA" id="ARBA00004123"/>
    </source>
</evidence>
<reference evidence="15 16" key="1">
    <citation type="journal article" date="2003" name="PLoS Biol.">
        <title>The genome sequence of Caenorhabditis briggsae: a platform for comparative genomics.</title>
        <authorList>
            <person name="Stein L.D."/>
            <person name="Bao Z."/>
            <person name="Blasiar D."/>
            <person name="Blumenthal T."/>
            <person name="Brent M.R."/>
            <person name="Chen N."/>
            <person name="Chinwalla A."/>
            <person name="Clarke L."/>
            <person name="Clee C."/>
            <person name="Coghlan A."/>
            <person name="Coulson A."/>
            <person name="D'Eustachio P."/>
            <person name="Fitch D.H."/>
            <person name="Fulton L.A."/>
            <person name="Fulton R.E."/>
            <person name="Griffiths-Jones S."/>
            <person name="Harris T.W."/>
            <person name="Hillier L.W."/>
            <person name="Kamath R."/>
            <person name="Kuwabara P.E."/>
            <person name="Mardis E.R."/>
            <person name="Marra M.A."/>
            <person name="Miner T.L."/>
            <person name="Minx P."/>
            <person name="Mullikin J.C."/>
            <person name="Plumb R.W."/>
            <person name="Rogers J."/>
            <person name="Schein J.E."/>
            <person name="Sohrmann M."/>
            <person name="Spieth J."/>
            <person name="Stajich J.E."/>
            <person name="Wei C."/>
            <person name="Willey D."/>
            <person name="Wilson R.K."/>
            <person name="Durbin R."/>
            <person name="Waterston R.H."/>
        </authorList>
    </citation>
    <scope>NUCLEOTIDE SEQUENCE [LARGE SCALE GENOMIC DNA]</scope>
    <source>
        <strain evidence="15 16">AF16</strain>
    </source>
</reference>
<dbReference type="OMA" id="AMTCRAC"/>
<dbReference type="GeneID" id="8589806"/>
<keyword evidence="9 11" id="KW-0675">Receptor</keyword>
<dbReference type="SMART" id="SM00430">
    <property type="entry name" value="HOLI"/>
    <property type="match status" value="1"/>
</dbReference>
<keyword evidence="16" id="KW-1185">Reference proteome</keyword>
<evidence type="ECO:0000313" key="17">
    <source>
        <dbReference type="WormBase" id="CBG23583a"/>
    </source>
</evidence>
<proteinExistence type="inferred from homology"/>
<dbReference type="eggNOG" id="KOG3575">
    <property type="taxonomic scope" value="Eukaryota"/>
</dbReference>
<evidence type="ECO:0000313" key="16">
    <source>
        <dbReference type="Proteomes" id="UP000008549"/>
    </source>
</evidence>
<evidence type="ECO:0000256" key="6">
    <source>
        <dbReference type="ARBA" id="ARBA00023015"/>
    </source>
</evidence>
<evidence type="ECO:0000256" key="10">
    <source>
        <dbReference type="ARBA" id="ARBA00023242"/>
    </source>
</evidence>
<dbReference type="PANTHER" id="PTHR45680">
    <property type="entry name" value="NUCLEAR HORMONE RECEPTOR FAMILY"/>
    <property type="match status" value="1"/>
</dbReference>
<evidence type="ECO:0000259" key="14">
    <source>
        <dbReference type="PROSITE" id="PS51843"/>
    </source>
</evidence>
<name>A8WIW0_CAEBR</name>
<dbReference type="GO" id="GO:0003700">
    <property type="term" value="F:DNA-binding transcription factor activity"/>
    <property type="evidence" value="ECO:0007669"/>
    <property type="project" value="InterPro"/>
</dbReference>
<gene>
    <name evidence="17" type="primary">nhr-145</name>
    <name evidence="15 17" type="ORF">CBG23583</name>
    <name evidence="15" type="ORF">CBG_23583</name>
</gene>
<evidence type="ECO:0000256" key="2">
    <source>
        <dbReference type="ARBA" id="ARBA00005993"/>
    </source>
</evidence>
<dbReference type="KEGG" id="cbr:CBG_23583"/>
<dbReference type="SUPFAM" id="SSF57716">
    <property type="entry name" value="Glucocorticoid receptor-like (DNA-binding domain)"/>
    <property type="match status" value="1"/>
</dbReference>
<evidence type="ECO:0000256" key="9">
    <source>
        <dbReference type="ARBA" id="ARBA00023170"/>
    </source>
</evidence>
<dbReference type="HOGENOM" id="CLU_007368_7_0_1"/>
<dbReference type="PROSITE" id="PS00031">
    <property type="entry name" value="NUCLEAR_REC_DBD_1"/>
    <property type="match status" value="1"/>
</dbReference>
<keyword evidence="8 11" id="KW-0804">Transcription</keyword>
<comment type="subcellular location">
    <subcellularLocation>
        <location evidence="1 11">Nucleus</location>
    </subcellularLocation>
</comment>
<dbReference type="CDD" id="cd06960">
    <property type="entry name" value="NR_DBD_HNF4A"/>
    <property type="match status" value="1"/>
</dbReference>
<accession>A8WIW0</accession>
<feature type="domain" description="Nuclear receptor" evidence="13">
    <location>
        <begin position="4"/>
        <end position="79"/>
    </location>
</feature>
<dbReference type="InterPro" id="IPR035500">
    <property type="entry name" value="NHR-like_dom_sf"/>
</dbReference>
<dbReference type="Pfam" id="PF00104">
    <property type="entry name" value="Hormone_recep"/>
    <property type="match status" value="1"/>
</dbReference>
<dbReference type="PANTHER" id="PTHR45680:SF4">
    <property type="entry name" value="NR LBD DOMAIN-CONTAINING PROTEIN"/>
    <property type="match status" value="1"/>
</dbReference>
<dbReference type="Proteomes" id="UP000008549">
    <property type="component" value="Unassembled WGS sequence"/>
</dbReference>
<evidence type="ECO:0000313" key="15">
    <source>
        <dbReference type="EMBL" id="CAP20403.1"/>
    </source>
</evidence>
<dbReference type="WormBase" id="CBG23583a">
    <property type="protein sequence ID" value="CBP43178"/>
    <property type="gene ID" value="WBGene00041906"/>
    <property type="gene designation" value="Cbr-nhr-145"/>
</dbReference>
<dbReference type="InterPro" id="IPR013088">
    <property type="entry name" value="Znf_NHR/GATA"/>
</dbReference>
<dbReference type="AlphaFoldDB" id="A8WIW0"/>
<dbReference type="PRINTS" id="PR00047">
    <property type="entry name" value="STROIDFINGER"/>
</dbReference>
<protein>
    <submittedName>
        <fullName evidence="15">Protein CBG23583</fullName>
    </submittedName>
</protein>
<evidence type="ECO:0000256" key="12">
    <source>
        <dbReference type="SAM" id="MobiDB-lite"/>
    </source>
</evidence>
<evidence type="ECO:0000256" key="4">
    <source>
        <dbReference type="ARBA" id="ARBA00022771"/>
    </source>
</evidence>
<keyword evidence="10 11" id="KW-0539">Nucleus</keyword>
<dbReference type="GO" id="GO:0000978">
    <property type="term" value="F:RNA polymerase II cis-regulatory region sequence-specific DNA binding"/>
    <property type="evidence" value="ECO:0007669"/>
    <property type="project" value="InterPro"/>
</dbReference>
<feature type="region of interest" description="Disordered" evidence="12">
    <location>
        <begin position="91"/>
        <end position="110"/>
    </location>
</feature>
<dbReference type="PROSITE" id="PS51843">
    <property type="entry name" value="NR_LBD"/>
    <property type="match status" value="1"/>
</dbReference>
<feature type="domain" description="NR LBD" evidence="14">
    <location>
        <begin position="129"/>
        <end position="421"/>
    </location>
</feature>
<sequence>MNPEKQCQICSKSSNGMHFGAMTCRACAAFFRRAVVLKLEYTCKEKKMCHLEVVGRSICRYCRFEKCKEIGMDPEKVVLDYDPTASQKVPVMAKTSEKSEISENPTVSNPMAQKEKTTIKIDFSETVEKIEEIFETRRDSETEDEEEGPKIYLNDLQNLTKGLKEFRENIRPKIEIEVDKLGKADMKKVFYWLNVRIRKYAKWFSHATYLMEKLPMDQKFQLYRTSWNVMRIFERLSMTWMHYGQEMFDGNFILVSDETVMVIDKSLIHFEEISELTDRYFQRLFHPFLNKYMEEVARPMAELDLTEEEVVFCMVHILGFDGTVAQNYKKSIINFQVLVTDLAPETLEILHKFKEIIADQMHNYYINSTNHKVYSHRILKLMKLVKTITTIAREKAKIKEVIWIFDIYKAEISDPYFFQMF</sequence>
<dbReference type="Gene3D" id="1.10.565.10">
    <property type="entry name" value="Retinoid X Receptor"/>
    <property type="match status" value="1"/>
</dbReference>
<evidence type="ECO:0000256" key="8">
    <source>
        <dbReference type="ARBA" id="ARBA00023163"/>
    </source>
</evidence>
<dbReference type="InterPro" id="IPR051152">
    <property type="entry name" value="C.elegans_Orphan_NR"/>
</dbReference>
<dbReference type="Gene3D" id="3.30.50.10">
    <property type="entry name" value="Erythroid Transcription Factor GATA-1, subunit A"/>
    <property type="match status" value="1"/>
</dbReference>
<dbReference type="Pfam" id="PF00105">
    <property type="entry name" value="zf-C4"/>
    <property type="match status" value="1"/>
</dbReference>
<dbReference type="InterPro" id="IPR000536">
    <property type="entry name" value="Nucl_hrmn_rcpt_lig-bd"/>
</dbReference>
<dbReference type="GO" id="GO:0005634">
    <property type="term" value="C:nucleus"/>
    <property type="evidence" value="ECO:0007669"/>
    <property type="project" value="UniProtKB-SubCell"/>
</dbReference>
<reference evidence="15 16" key="2">
    <citation type="journal article" date="2011" name="PLoS Genet.">
        <title>Caenorhabditis briggsae recombinant inbred line genotypes reveal inter-strain incompatibility and the evolution of recombination.</title>
        <authorList>
            <person name="Ross J.A."/>
            <person name="Koboldt D.C."/>
            <person name="Staisch J.E."/>
            <person name="Chamberlin H.M."/>
            <person name="Gupta B.P."/>
            <person name="Miller R.D."/>
            <person name="Baird S.E."/>
            <person name="Haag E.S."/>
        </authorList>
    </citation>
    <scope>NUCLEOTIDE SEQUENCE [LARGE SCALE GENOMIC DNA]</scope>
    <source>
        <strain evidence="15 16">AF16</strain>
    </source>
</reference>
<keyword evidence="6 11" id="KW-0805">Transcription regulation</keyword>
<dbReference type="SUPFAM" id="SSF48508">
    <property type="entry name" value="Nuclear receptor ligand-binding domain"/>
    <property type="match status" value="1"/>
</dbReference>